<feature type="domain" description="Translation elongation factor P/YeiP central" evidence="11">
    <location>
        <begin position="77"/>
        <end position="131"/>
    </location>
</feature>
<evidence type="ECO:0000256" key="7">
    <source>
        <dbReference type="HAMAP-Rule" id="MF_00141"/>
    </source>
</evidence>
<evidence type="ECO:0000256" key="3">
    <source>
        <dbReference type="ARBA" id="ARBA00009479"/>
    </source>
</evidence>
<evidence type="ECO:0000256" key="8">
    <source>
        <dbReference type="NCBIfam" id="TIGR00038"/>
    </source>
</evidence>
<keyword evidence="5 7" id="KW-0251">Elongation factor</keyword>
<reference evidence="12 13" key="1">
    <citation type="submission" date="2014-03" db="EMBL/GenBank/DDBJ databases">
        <title>Draft genome sequence of Deinococcus phoenicis 1P10ME.</title>
        <authorList>
            <person name="Stepanov V.G."/>
            <person name="Vaishampayan P."/>
            <person name="Venkateswaran K."/>
            <person name="Fox G.E."/>
        </authorList>
    </citation>
    <scope>NUCLEOTIDE SEQUENCE [LARGE SCALE GENOMIC DNA]</scope>
    <source>
        <strain evidence="12 13">1P10ME</strain>
    </source>
</reference>
<dbReference type="STRING" id="1476583.DEIPH_ctg029orf0062"/>
<evidence type="ECO:0000256" key="6">
    <source>
        <dbReference type="ARBA" id="ARBA00022917"/>
    </source>
</evidence>
<dbReference type="PROSITE" id="PS01275">
    <property type="entry name" value="EFP"/>
    <property type="match status" value="1"/>
</dbReference>
<dbReference type="NCBIfam" id="TIGR00038">
    <property type="entry name" value="efp"/>
    <property type="match status" value="1"/>
</dbReference>
<dbReference type="FunFam" id="2.30.30.30:FF:000003">
    <property type="entry name" value="Elongation factor P"/>
    <property type="match status" value="1"/>
</dbReference>
<dbReference type="UniPathway" id="UPA00345"/>
<dbReference type="InterPro" id="IPR014722">
    <property type="entry name" value="Rib_uL2_dom2"/>
</dbReference>
<dbReference type="FunFam" id="2.40.50.140:FF:000009">
    <property type="entry name" value="Elongation factor P"/>
    <property type="match status" value="1"/>
</dbReference>
<dbReference type="Pfam" id="PF09285">
    <property type="entry name" value="Elong-fact-P_C"/>
    <property type="match status" value="1"/>
</dbReference>
<evidence type="ECO:0000259" key="11">
    <source>
        <dbReference type="SMART" id="SM01185"/>
    </source>
</evidence>
<dbReference type="InterPro" id="IPR012340">
    <property type="entry name" value="NA-bd_OB-fold"/>
</dbReference>
<dbReference type="InterPro" id="IPR015365">
    <property type="entry name" value="Elong-fact-P_C"/>
</dbReference>
<dbReference type="InterPro" id="IPR008991">
    <property type="entry name" value="Translation_prot_SH3-like_sf"/>
</dbReference>
<keyword evidence="13" id="KW-1185">Reference proteome</keyword>
<organism evidence="12 13">
    <name type="scientific">Deinococcus phoenicis</name>
    <dbReference type="NCBI Taxonomy" id="1476583"/>
    <lineage>
        <taxon>Bacteria</taxon>
        <taxon>Thermotogati</taxon>
        <taxon>Deinococcota</taxon>
        <taxon>Deinococci</taxon>
        <taxon>Deinococcales</taxon>
        <taxon>Deinococcaceae</taxon>
        <taxon>Deinococcus</taxon>
    </lineage>
</organism>
<sequence>MPRRNKEKLNMISVTELRNGTKVEMDGGLWECLEYSHLKMGRGGAKVVTKFRNMESGSIVDRTFNSGEKLQDIYVEGKTMQYLYKDGNDFVFMDMETYDQVHLPPSLIGDAAKFMKENTEVEVSMYGDKALSITLPNQVILKIVQTDPGVRGDTVSGGTKPATLETGAVVQVPLFVEQDTSVKVDTRTGQYLSRA</sequence>
<dbReference type="HAMAP" id="MF_00141">
    <property type="entry name" value="EF_P"/>
    <property type="match status" value="1"/>
</dbReference>
<dbReference type="GO" id="GO:0043043">
    <property type="term" value="P:peptide biosynthetic process"/>
    <property type="evidence" value="ECO:0007669"/>
    <property type="project" value="InterPro"/>
</dbReference>
<dbReference type="InterPro" id="IPR020599">
    <property type="entry name" value="Transl_elong_fac_P/YeiP"/>
</dbReference>
<dbReference type="FunFam" id="2.40.50.140:FF:000004">
    <property type="entry name" value="Elongation factor P"/>
    <property type="match status" value="1"/>
</dbReference>
<dbReference type="CDD" id="cd04470">
    <property type="entry name" value="S1_EF-P_repeat_1"/>
    <property type="match status" value="1"/>
</dbReference>
<dbReference type="CDD" id="cd05794">
    <property type="entry name" value="S1_EF-P_repeat_2"/>
    <property type="match status" value="1"/>
</dbReference>
<dbReference type="Gene3D" id="2.40.50.140">
    <property type="entry name" value="Nucleic acid-binding proteins"/>
    <property type="match status" value="2"/>
</dbReference>
<keyword evidence="4 7" id="KW-0963">Cytoplasm</keyword>
<dbReference type="SUPFAM" id="SSF50104">
    <property type="entry name" value="Translation proteins SH3-like domain"/>
    <property type="match status" value="1"/>
</dbReference>
<evidence type="ECO:0000256" key="4">
    <source>
        <dbReference type="ARBA" id="ARBA00022490"/>
    </source>
</evidence>
<evidence type="ECO:0000256" key="2">
    <source>
        <dbReference type="ARBA" id="ARBA00004815"/>
    </source>
</evidence>
<dbReference type="SMART" id="SM00841">
    <property type="entry name" value="Elong-fact-P_C"/>
    <property type="match status" value="1"/>
</dbReference>
<comment type="pathway">
    <text evidence="2 7">Protein biosynthesis; polypeptide chain elongation.</text>
</comment>
<evidence type="ECO:0000313" key="12">
    <source>
        <dbReference type="EMBL" id="EYB68051.1"/>
    </source>
</evidence>
<dbReference type="InterPro" id="IPR001059">
    <property type="entry name" value="Transl_elong_P/YeiP_cen"/>
</dbReference>
<accession>A0A016QQ27</accession>
<comment type="subcellular location">
    <subcellularLocation>
        <location evidence="1 7">Cytoplasm</location>
    </subcellularLocation>
</comment>
<dbReference type="PANTHER" id="PTHR30053">
    <property type="entry name" value="ELONGATION FACTOR P"/>
    <property type="match status" value="1"/>
</dbReference>
<proteinExistence type="inferred from homology"/>
<dbReference type="GO" id="GO:0003746">
    <property type="term" value="F:translation elongation factor activity"/>
    <property type="evidence" value="ECO:0007669"/>
    <property type="project" value="UniProtKB-UniRule"/>
</dbReference>
<dbReference type="NCBIfam" id="NF001810">
    <property type="entry name" value="PRK00529.1"/>
    <property type="match status" value="1"/>
</dbReference>
<dbReference type="AlphaFoldDB" id="A0A016QQ27"/>
<evidence type="ECO:0000256" key="1">
    <source>
        <dbReference type="ARBA" id="ARBA00004496"/>
    </source>
</evidence>
<evidence type="ECO:0000256" key="9">
    <source>
        <dbReference type="RuleBase" id="RU004389"/>
    </source>
</evidence>
<dbReference type="SUPFAM" id="SSF50249">
    <property type="entry name" value="Nucleic acid-binding proteins"/>
    <property type="match status" value="2"/>
</dbReference>
<evidence type="ECO:0000259" key="10">
    <source>
        <dbReference type="SMART" id="SM00841"/>
    </source>
</evidence>
<dbReference type="PANTHER" id="PTHR30053:SF12">
    <property type="entry name" value="ELONGATION FACTOR P (EF-P) FAMILY PROTEIN"/>
    <property type="match status" value="1"/>
</dbReference>
<comment type="similarity">
    <text evidence="3 7 9">Belongs to the elongation factor P family.</text>
</comment>
<dbReference type="InterPro" id="IPR011768">
    <property type="entry name" value="Transl_elongation_fac_P"/>
</dbReference>
<name>A0A016QQ27_9DEIO</name>
<dbReference type="SMART" id="SM01185">
    <property type="entry name" value="EFP"/>
    <property type="match status" value="1"/>
</dbReference>
<dbReference type="EMBL" id="JHAC01000029">
    <property type="protein sequence ID" value="EYB68051.1"/>
    <property type="molecule type" value="Genomic_DNA"/>
</dbReference>
<dbReference type="GO" id="GO:0005829">
    <property type="term" value="C:cytosol"/>
    <property type="evidence" value="ECO:0007669"/>
    <property type="project" value="UniProtKB-ARBA"/>
</dbReference>
<dbReference type="Gene3D" id="2.30.30.30">
    <property type="match status" value="1"/>
</dbReference>
<dbReference type="Pfam" id="PF08207">
    <property type="entry name" value="EFP_N"/>
    <property type="match status" value="1"/>
</dbReference>
<dbReference type="InterPro" id="IPR013185">
    <property type="entry name" value="Transl_elong_KOW-like"/>
</dbReference>
<dbReference type="PATRIC" id="fig|1476583.3.peg.1915"/>
<gene>
    <name evidence="7" type="primary">efp</name>
    <name evidence="12" type="ORF">DEIPH_ctg029orf0062</name>
</gene>
<dbReference type="Proteomes" id="UP000020492">
    <property type="component" value="Unassembled WGS sequence"/>
</dbReference>
<dbReference type="eggNOG" id="COG0231">
    <property type="taxonomic scope" value="Bacteria"/>
</dbReference>
<comment type="function">
    <text evidence="7">Involved in peptide bond synthesis. Stimulates efficient translation and peptide-bond synthesis on native or reconstituted 70S ribosomes in vitro. Probably functions indirectly by altering the affinity of the ribosome for aminoacyl-tRNA, thus increasing their reactivity as acceptors for peptidyl transferase.</text>
</comment>
<dbReference type="PIRSF" id="PIRSF005901">
    <property type="entry name" value="EF-P"/>
    <property type="match status" value="1"/>
</dbReference>
<feature type="domain" description="Elongation factor P C-terminal" evidence="10">
    <location>
        <begin position="139"/>
        <end position="194"/>
    </location>
</feature>
<dbReference type="Pfam" id="PF01132">
    <property type="entry name" value="EFP"/>
    <property type="match status" value="1"/>
</dbReference>
<dbReference type="InterPro" id="IPR013852">
    <property type="entry name" value="Transl_elong_P/YeiP_CS"/>
</dbReference>
<comment type="caution">
    <text evidence="12">The sequence shown here is derived from an EMBL/GenBank/DDBJ whole genome shotgun (WGS) entry which is preliminary data.</text>
</comment>
<keyword evidence="6 7" id="KW-0648">Protein biosynthesis</keyword>
<evidence type="ECO:0000256" key="5">
    <source>
        <dbReference type="ARBA" id="ARBA00022768"/>
    </source>
</evidence>
<protein>
    <recommendedName>
        <fullName evidence="7 8">Elongation factor P</fullName>
        <shortName evidence="7">EF-P</shortName>
    </recommendedName>
</protein>
<evidence type="ECO:0000313" key="13">
    <source>
        <dbReference type="Proteomes" id="UP000020492"/>
    </source>
</evidence>